<dbReference type="SUPFAM" id="SSF52172">
    <property type="entry name" value="CheY-like"/>
    <property type="match status" value="1"/>
</dbReference>
<sequence length="126" mass="13801">MAQPNLVIVIDDEDAVRSVTGRMLERVGFRAKTAGNGLEGISLFSAHAEDVLCVLVDQNMPHMSGEATVRELRALRPDARVVLMSGQSSEDITEQYQTLQLTGFLQKPFNLTDLRATVESIAQSLV</sequence>
<name>A0A0P9DFI1_9CHLR</name>
<comment type="caution">
    <text evidence="4">The sequence shown here is derived from an EMBL/GenBank/DDBJ whole genome shotgun (WGS) entry which is preliminary data.</text>
</comment>
<evidence type="ECO:0000259" key="3">
    <source>
        <dbReference type="PROSITE" id="PS50110"/>
    </source>
</evidence>
<evidence type="ECO:0000313" key="5">
    <source>
        <dbReference type="Proteomes" id="UP000050509"/>
    </source>
</evidence>
<dbReference type="PANTHER" id="PTHR44591">
    <property type="entry name" value="STRESS RESPONSE REGULATOR PROTEIN 1"/>
    <property type="match status" value="1"/>
</dbReference>
<keyword evidence="1 2" id="KW-0597">Phosphoprotein</keyword>
<dbReference type="InterPro" id="IPR011006">
    <property type="entry name" value="CheY-like_superfamily"/>
</dbReference>
<proteinExistence type="predicted"/>
<dbReference type="EMBL" id="LJCR01002394">
    <property type="protein sequence ID" value="KPV48788.1"/>
    <property type="molecule type" value="Genomic_DNA"/>
</dbReference>
<dbReference type="AlphaFoldDB" id="A0A0P9DFI1"/>
<dbReference type="Pfam" id="PF00072">
    <property type="entry name" value="Response_reg"/>
    <property type="match status" value="1"/>
</dbReference>
<dbReference type="GO" id="GO:0000160">
    <property type="term" value="P:phosphorelay signal transduction system"/>
    <property type="evidence" value="ECO:0007669"/>
    <property type="project" value="InterPro"/>
</dbReference>
<dbReference type="Proteomes" id="UP000050509">
    <property type="component" value="Unassembled WGS sequence"/>
</dbReference>
<accession>A0A0P9DFI1</accession>
<dbReference type="InterPro" id="IPR050595">
    <property type="entry name" value="Bact_response_regulator"/>
</dbReference>
<feature type="modified residue" description="4-aspartylphosphate" evidence="2">
    <location>
        <position position="57"/>
    </location>
</feature>
<dbReference type="InterPro" id="IPR001789">
    <property type="entry name" value="Sig_transdc_resp-reg_receiver"/>
</dbReference>
<evidence type="ECO:0000256" key="1">
    <source>
        <dbReference type="ARBA" id="ARBA00022553"/>
    </source>
</evidence>
<keyword evidence="5" id="KW-1185">Reference proteome</keyword>
<dbReference type="PROSITE" id="PS50110">
    <property type="entry name" value="RESPONSE_REGULATORY"/>
    <property type="match status" value="1"/>
</dbReference>
<reference evidence="4 5" key="1">
    <citation type="submission" date="2015-09" db="EMBL/GenBank/DDBJ databases">
        <title>Draft genome sequence of Kouleothrix aurantiaca JCM 19913.</title>
        <authorList>
            <person name="Hemp J."/>
        </authorList>
    </citation>
    <scope>NUCLEOTIDE SEQUENCE [LARGE SCALE GENOMIC DNA]</scope>
    <source>
        <strain evidence="4 5">COM-B</strain>
    </source>
</reference>
<dbReference type="CDD" id="cd00156">
    <property type="entry name" value="REC"/>
    <property type="match status" value="1"/>
</dbReference>
<dbReference type="PANTHER" id="PTHR44591:SF23">
    <property type="entry name" value="CHEY SUBFAMILY"/>
    <property type="match status" value="1"/>
</dbReference>
<protein>
    <recommendedName>
        <fullName evidence="3">Response regulatory domain-containing protein</fullName>
    </recommendedName>
</protein>
<dbReference type="Gene3D" id="3.40.50.2300">
    <property type="match status" value="1"/>
</dbReference>
<gene>
    <name evidence="4" type="ORF">SE17_36175</name>
</gene>
<organism evidence="4 5">
    <name type="scientific">Kouleothrix aurantiaca</name>
    <dbReference type="NCBI Taxonomy" id="186479"/>
    <lineage>
        <taxon>Bacteria</taxon>
        <taxon>Bacillati</taxon>
        <taxon>Chloroflexota</taxon>
        <taxon>Chloroflexia</taxon>
        <taxon>Chloroflexales</taxon>
        <taxon>Roseiflexineae</taxon>
        <taxon>Roseiflexaceae</taxon>
        <taxon>Kouleothrix</taxon>
    </lineage>
</organism>
<dbReference type="SMART" id="SM00448">
    <property type="entry name" value="REC"/>
    <property type="match status" value="1"/>
</dbReference>
<evidence type="ECO:0000313" key="4">
    <source>
        <dbReference type="EMBL" id="KPV48788.1"/>
    </source>
</evidence>
<evidence type="ECO:0000256" key="2">
    <source>
        <dbReference type="PROSITE-ProRule" id="PRU00169"/>
    </source>
</evidence>
<feature type="domain" description="Response regulatory" evidence="3">
    <location>
        <begin position="6"/>
        <end position="122"/>
    </location>
</feature>